<reference evidence="1 2" key="1">
    <citation type="submission" date="2024-02" db="EMBL/GenBank/DDBJ databases">
        <title>complete genome of Flavobacterium ginsenosidimutans Str. YTB16.</title>
        <authorList>
            <person name="Wang Q."/>
        </authorList>
    </citation>
    <scope>NUCLEOTIDE SEQUENCE [LARGE SCALE GENOMIC DNA]</scope>
    <source>
        <strain evidence="1 2">YTB16</strain>
    </source>
</reference>
<dbReference type="EMBL" id="CP147988">
    <property type="protein sequence ID" value="WXK52403.1"/>
    <property type="molecule type" value="Genomic_DNA"/>
</dbReference>
<dbReference type="Gene3D" id="3.80.10.10">
    <property type="entry name" value="Ribonuclease Inhibitor"/>
    <property type="match status" value="1"/>
</dbReference>
<evidence type="ECO:0000313" key="1">
    <source>
        <dbReference type="EMBL" id="WXK52403.1"/>
    </source>
</evidence>
<dbReference type="SUPFAM" id="SSF52058">
    <property type="entry name" value="L domain-like"/>
    <property type="match status" value="1"/>
</dbReference>
<sequence length="193" mass="19834">MDSQYNTAQGTFRSNTSLLTFSAPLLTSITGSGRCFENASKMTTFYAPNLAGSLASTSFSGCSALNSFTAGPITSLEVSCFSGCSSLTSLTFNDVISVGATTFNNCTGLTDLTINNATSIGSQTFNNCTNINIISLRSLTICGGSTANNNVFSGIKIGCNITVPIALQTINSGAPDGDLVYASGTRGATIIYV</sequence>
<name>A0ABZ2QJJ2_9FLAO</name>
<dbReference type="InterPro" id="IPR026906">
    <property type="entry name" value="LRR_5"/>
</dbReference>
<proteinExistence type="predicted"/>
<dbReference type="InterPro" id="IPR032675">
    <property type="entry name" value="LRR_dom_sf"/>
</dbReference>
<dbReference type="Pfam" id="PF13306">
    <property type="entry name" value="LRR_5"/>
    <property type="match status" value="2"/>
</dbReference>
<keyword evidence="2" id="KW-1185">Reference proteome</keyword>
<evidence type="ECO:0000313" key="2">
    <source>
        <dbReference type="Proteomes" id="UP001447857"/>
    </source>
</evidence>
<accession>A0ABZ2QJJ2</accession>
<organism evidence="1 2">
    <name type="scientific">Flavobacterium ginsenosidimutans</name>
    <dbReference type="NCBI Taxonomy" id="687844"/>
    <lineage>
        <taxon>Bacteria</taxon>
        <taxon>Pseudomonadati</taxon>
        <taxon>Bacteroidota</taxon>
        <taxon>Flavobacteriia</taxon>
        <taxon>Flavobacteriales</taxon>
        <taxon>Flavobacteriaceae</taxon>
        <taxon>Flavobacterium</taxon>
    </lineage>
</organism>
<gene>
    <name evidence="1" type="ORF">V6624_04390</name>
</gene>
<dbReference type="Proteomes" id="UP001447857">
    <property type="component" value="Chromosome"/>
</dbReference>
<protein>
    <submittedName>
        <fullName evidence="1">Leucine-rich repeat protein</fullName>
    </submittedName>
</protein>